<proteinExistence type="predicted"/>
<comment type="caution">
    <text evidence="2">The sequence shown here is derived from an EMBL/GenBank/DDBJ whole genome shotgun (WGS) entry which is preliminary data.</text>
</comment>
<gene>
    <name evidence="2" type="ORF">NMN56_000675</name>
</gene>
<sequence>MTDINEVLTRCLTDGLGLPADGLHPEATFDDLGLDSLALLELAVIYEDKTGHEPTGLTALSTLAQATALLASHQADSTTEAGT</sequence>
<keyword evidence="3" id="KW-1185">Reference proteome</keyword>
<protein>
    <submittedName>
        <fullName evidence="2">Acyl carrier protein</fullName>
    </submittedName>
</protein>
<dbReference type="RefSeq" id="WP_274039835.1">
    <property type="nucleotide sequence ID" value="NZ_JANCPR020000001.1"/>
</dbReference>
<dbReference type="Proteomes" id="UP001214441">
    <property type="component" value="Unassembled WGS sequence"/>
</dbReference>
<dbReference type="PROSITE" id="PS50075">
    <property type="entry name" value="CARRIER"/>
    <property type="match status" value="1"/>
</dbReference>
<evidence type="ECO:0000259" key="1">
    <source>
        <dbReference type="PROSITE" id="PS50075"/>
    </source>
</evidence>
<dbReference type="Pfam" id="PF00550">
    <property type="entry name" value="PP-binding"/>
    <property type="match status" value="1"/>
</dbReference>
<organism evidence="2 3">
    <name type="scientific">Streptomyces iconiensis</name>
    <dbReference type="NCBI Taxonomy" id="1384038"/>
    <lineage>
        <taxon>Bacteria</taxon>
        <taxon>Bacillati</taxon>
        <taxon>Actinomycetota</taxon>
        <taxon>Actinomycetes</taxon>
        <taxon>Kitasatosporales</taxon>
        <taxon>Streptomycetaceae</taxon>
        <taxon>Streptomyces</taxon>
    </lineage>
</organism>
<dbReference type="Gene3D" id="1.10.1200.10">
    <property type="entry name" value="ACP-like"/>
    <property type="match status" value="1"/>
</dbReference>
<dbReference type="InterPro" id="IPR009081">
    <property type="entry name" value="PP-bd_ACP"/>
</dbReference>
<evidence type="ECO:0000313" key="2">
    <source>
        <dbReference type="EMBL" id="MDJ1130486.1"/>
    </source>
</evidence>
<feature type="domain" description="Carrier" evidence="1">
    <location>
        <begin position="2"/>
        <end position="77"/>
    </location>
</feature>
<dbReference type="EMBL" id="JANCPR020000001">
    <property type="protein sequence ID" value="MDJ1130486.1"/>
    <property type="molecule type" value="Genomic_DNA"/>
</dbReference>
<dbReference type="InterPro" id="IPR036736">
    <property type="entry name" value="ACP-like_sf"/>
</dbReference>
<reference evidence="2 3" key="1">
    <citation type="submission" date="2023-05" db="EMBL/GenBank/DDBJ databases">
        <title>Streptantibioticus silvisoli sp. nov., acidotolerant actinomycetes 1 from pine litter.</title>
        <authorList>
            <person name="Swiecimska M."/>
            <person name="Golinska P."/>
            <person name="Sangal V."/>
            <person name="Wachnowicz B."/>
            <person name="Goodfellow M."/>
        </authorList>
    </citation>
    <scope>NUCLEOTIDE SEQUENCE [LARGE SCALE GENOMIC DNA]</scope>
    <source>
        <strain evidence="2 3">DSM 42109</strain>
    </source>
</reference>
<evidence type="ECO:0000313" key="3">
    <source>
        <dbReference type="Proteomes" id="UP001214441"/>
    </source>
</evidence>
<dbReference type="SUPFAM" id="SSF47336">
    <property type="entry name" value="ACP-like"/>
    <property type="match status" value="1"/>
</dbReference>
<accession>A0ABT6ZN57</accession>
<name>A0ABT6ZN57_9ACTN</name>